<keyword evidence="1" id="KW-1133">Transmembrane helix</keyword>
<dbReference type="Pfam" id="PF00563">
    <property type="entry name" value="EAL"/>
    <property type="match status" value="1"/>
</dbReference>
<dbReference type="PROSITE" id="PS50887">
    <property type="entry name" value="GGDEF"/>
    <property type="match status" value="1"/>
</dbReference>
<keyword evidence="1" id="KW-0812">Transmembrane</keyword>
<reference evidence="4 5" key="1">
    <citation type="submission" date="2016-03" db="EMBL/GenBank/DDBJ databases">
        <title>Genome sequencing of Devosia sp. S37.</title>
        <authorList>
            <person name="Mohd Nor M."/>
        </authorList>
    </citation>
    <scope>NUCLEOTIDE SEQUENCE [LARGE SCALE GENOMIC DNA]</scope>
    <source>
        <strain evidence="4 5">S37</strain>
    </source>
</reference>
<organism evidence="4 5">
    <name type="scientific">Devosia elaeis</name>
    <dbReference type="NCBI Taxonomy" id="1770058"/>
    <lineage>
        <taxon>Bacteria</taxon>
        <taxon>Pseudomonadati</taxon>
        <taxon>Pseudomonadota</taxon>
        <taxon>Alphaproteobacteria</taxon>
        <taxon>Hyphomicrobiales</taxon>
        <taxon>Devosiaceae</taxon>
        <taxon>Devosia</taxon>
    </lineage>
</organism>
<dbReference type="InterPro" id="IPR000160">
    <property type="entry name" value="GGDEF_dom"/>
</dbReference>
<feature type="transmembrane region" description="Helical" evidence="1">
    <location>
        <begin position="20"/>
        <end position="38"/>
    </location>
</feature>
<feature type="domain" description="GGDEF" evidence="3">
    <location>
        <begin position="113"/>
        <end position="245"/>
    </location>
</feature>
<dbReference type="CDD" id="cd01949">
    <property type="entry name" value="GGDEF"/>
    <property type="match status" value="1"/>
</dbReference>
<dbReference type="SMART" id="SM00267">
    <property type="entry name" value="GGDEF"/>
    <property type="match status" value="1"/>
</dbReference>
<evidence type="ECO:0000313" key="4">
    <source>
        <dbReference type="EMBL" id="OAM75897.1"/>
    </source>
</evidence>
<feature type="transmembrane region" description="Helical" evidence="1">
    <location>
        <begin position="44"/>
        <end position="63"/>
    </location>
</feature>
<dbReference type="Pfam" id="PF00990">
    <property type="entry name" value="GGDEF"/>
    <property type="match status" value="1"/>
</dbReference>
<accession>A0A178HTB9</accession>
<dbReference type="PROSITE" id="PS50883">
    <property type="entry name" value="EAL"/>
    <property type="match status" value="1"/>
</dbReference>
<dbReference type="OrthoDB" id="9814202at2"/>
<dbReference type="SUPFAM" id="SSF55073">
    <property type="entry name" value="Nucleotide cyclase"/>
    <property type="match status" value="1"/>
</dbReference>
<dbReference type="SMART" id="SM00052">
    <property type="entry name" value="EAL"/>
    <property type="match status" value="1"/>
</dbReference>
<name>A0A178HTB9_9HYPH</name>
<dbReference type="NCBIfam" id="TIGR00254">
    <property type="entry name" value="GGDEF"/>
    <property type="match status" value="1"/>
</dbReference>
<dbReference type="CDD" id="cd01948">
    <property type="entry name" value="EAL"/>
    <property type="match status" value="1"/>
</dbReference>
<dbReference type="InterPro" id="IPR043128">
    <property type="entry name" value="Rev_trsase/Diguanyl_cyclase"/>
</dbReference>
<dbReference type="InterPro" id="IPR029787">
    <property type="entry name" value="Nucleotide_cyclase"/>
</dbReference>
<dbReference type="InterPro" id="IPR035919">
    <property type="entry name" value="EAL_sf"/>
</dbReference>
<proteinExistence type="predicted"/>
<sequence length="500" mass="54234">MKVRPAFARVNEAYENLRLAVGLTALLLAALVVAGLVWEEAPSGLAWGVAGLAVSIPVLLALARRLMRRRMAEAEKAMDDALALAYRDALTGTFTRSYFLDLLQGHAEGGSLGALGYLQIDMDNLKVLNDSAGHGAGDAALVALAREMQVLMPSAIIGRLGGDEFGVLIPGHDNKPALCRLGQRLLRQLDEPRNIAGRMTRLSATIGVALAPLDTDDPNELIANADLALYKGKQAGRGYVVPFEPDMLGDERHRRFVERELRAAILMDELELHYQPVVDSRTGLVRSHEALVRWRHRVRGMIAPSQFIPVAEQSSLIDRLGEWVLRRACADQAQLGTPVAVNVSPVQLRRPGFVKDFTLILEETATPASGIIVEVTENAPLLAGSMEMENLSHLRMLGVRVAIDDFGAGHASLHYLRDFSFDIIKIDRTYVADFAANPVNAMIVAAVCDIARTLSLEVVAEGIETEEQRCLLTAAGCTSLQGYHLGRPMPLGPAKAIRAA</sequence>
<evidence type="ECO:0000313" key="5">
    <source>
        <dbReference type="Proteomes" id="UP000078389"/>
    </source>
</evidence>
<evidence type="ECO:0008006" key="6">
    <source>
        <dbReference type="Google" id="ProtNLM"/>
    </source>
</evidence>
<dbReference type="PANTHER" id="PTHR44757:SF2">
    <property type="entry name" value="BIOFILM ARCHITECTURE MAINTENANCE PROTEIN MBAA"/>
    <property type="match status" value="1"/>
</dbReference>
<dbReference type="InterPro" id="IPR001633">
    <property type="entry name" value="EAL_dom"/>
</dbReference>
<comment type="caution">
    <text evidence="4">The sequence shown here is derived from an EMBL/GenBank/DDBJ whole genome shotgun (WGS) entry which is preliminary data.</text>
</comment>
<feature type="domain" description="EAL" evidence="2">
    <location>
        <begin position="254"/>
        <end position="500"/>
    </location>
</feature>
<evidence type="ECO:0000259" key="3">
    <source>
        <dbReference type="PROSITE" id="PS50887"/>
    </source>
</evidence>
<dbReference type="AlphaFoldDB" id="A0A178HTB9"/>
<keyword evidence="5" id="KW-1185">Reference proteome</keyword>
<dbReference type="Proteomes" id="UP000078389">
    <property type="component" value="Unassembled WGS sequence"/>
</dbReference>
<dbReference type="Gene3D" id="3.20.20.450">
    <property type="entry name" value="EAL domain"/>
    <property type="match status" value="1"/>
</dbReference>
<evidence type="ECO:0000256" key="1">
    <source>
        <dbReference type="SAM" id="Phobius"/>
    </source>
</evidence>
<dbReference type="InterPro" id="IPR052155">
    <property type="entry name" value="Biofilm_reg_signaling"/>
</dbReference>
<dbReference type="RefSeq" id="WP_067458045.1">
    <property type="nucleotide sequence ID" value="NZ_LVVY01000103.1"/>
</dbReference>
<dbReference type="STRING" id="1770058.A3840_14100"/>
<keyword evidence="1" id="KW-0472">Membrane</keyword>
<gene>
    <name evidence="4" type="ORF">A3840_14100</name>
</gene>
<evidence type="ECO:0000259" key="2">
    <source>
        <dbReference type="PROSITE" id="PS50883"/>
    </source>
</evidence>
<dbReference type="PANTHER" id="PTHR44757">
    <property type="entry name" value="DIGUANYLATE CYCLASE DGCP"/>
    <property type="match status" value="1"/>
</dbReference>
<dbReference type="Gene3D" id="3.30.70.270">
    <property type="match status" value="1"/>
</dbReference>
<protein>
    <recommendedName>
        <fullName evidence="6">Diguanylate cyclase</fullName>
    </recommendedName>
</protein>
<dbReference type="SUPFAM" id="SSF141868">
    <property type="entry name" value="EAL domain-like"/>
    <property type="match status" value="1"/>
</dbReference>
<dbReference type="EMBL" id="LVVY01000103">
    <property type="protein sequence ID" value="OAM75897.1"/>
    <property type="molecule type" value="Genomic_DNA"/>
</dbReference>